<dbReference type="EMBL" id="QMDX01000007">
    <property type="protein sequence ID" value="TSD13582.1"/>
    <property type="molecule type" value="Genomic_DNA"/>
</dbReference>
<keyword evidence="1" id="KW-0051">Antiviral defense</keyword>
<dbReference type="InterPro" id="IPR049435">
    <property type="entry name" value="Cas_Cas6_C"/>
</dbReference>
<keyword evidence="4" id="KW-1185">Reference proteome</keyword>
<gene>
    <name evidence="3" type="primary">cas6</name>
    <name evidence="3" type="ORF">DP107_12285</name>
</gene>
<evidence type="ECO:0000259" key="2">
    <source>
        <dbReference type="Pfam" id="PF01881"/>
    </source>
</evidence>
<dbReference type="GO" id="GO:0016788">
    <property type="term" value="F:hydrolase activity, acting on ester bonds"/>
    <property type="evidence" value="ECO:0007669"/>
    <property type="project" value="InterPro"/>
</dbReference>
<dbReference type="Pfam" id="PF01881">
    <property type="entry name" value="Cas_Cas6_C"/>
    <property type="match status" value="1"/>
</dbReference>
<dbReference type="Proteomes" id="UP000319894">
    <property type="component" value="Unassembled WGS sequence"/>
</dbReference>
<feature type="domain" description="CRISPR associated protein Cas6 C-terminal" evidence="2">
    <location>
        <begin position="141"/>
        <end position="253"/>
    </location>
</feature>
<comment type="caution">
    <text evidence="3">The sequence shown here is derived from an EMBL/GenBank/DDBJ whole genome shotgun (WGS) entry which is preliminary data.</text>
</comment>
<dbReference type="Gene3D" id="3.30.70.1900">
    <property type="match status" value="1"/>
</dbReference>
<dbReference type="AlphaFoldDB" id="A0A554N856"/>
<dbReference type="OrthoDB" id="43942at2157"/>
<accession>A0A554N856</accession>
<evidence type="ECO:0000313" key="4">
    <source>
        <dbReference type="Proteomes" id="UP000319894"/>
    </source>
</evidence>
<protein>
    <submittedName>
        <fullName evidence="3">CRISPR-associated endoribonuclease Cas6</fullName>
    </submittedName>
</protein>
<sequence>MRLLIRLRATADARYNNAAHHKLRGRLWKGLDRSEFDKLHDGGHPPGLCNSQIFPWGEIETGDQRHVLVAAANRDILGAVADGLVADREFNVGEMQFRIEEVVPLSPDVGEPGSTGTIETGTGVLVRIPPWRQEEYGIADESDGESLFWRPEYSTEPFQTQLMNNLDRKHNRFQPDYLPGPSDTDGELFEEYKLLKTYALPLTVSEGEQREVVLSKWRFGYHVRDDDHRRHLNLALDTGIGERNALGLGFLNIEDKTLPTGETA</sequence>
<reference evidence="3 4" key="1">
    <citation type="submission" date="2018-06" db="EMBL/GenBank/DDBJ databases">
        <title>Natronomonas sp. F16-60 a new haloarchaeon isolated from a solar saltern of Isla Cristina, Huelva, Spain.</title>
        <authorList>
            <person name="Duran-Viseras A."/>
            <person name="Sanchez-Porro C."/>
            <person name="Ventosa A."/>
        </authorList>
    </citation>
    <scope>NUCLEOTIDE SEQUENCE [LARGE SCALE GENOMIC DNA]</scope>
    <source>
        <strain evidence="3 4">F16-60</strain>
    </source>
</reference>
<organism evidence="3 4">
    <name type="scientific">Haloglomus irregulare</name>
    <dbReference type="NCBI Taxonomy" id="2234134"/>
    <lineage>
        <taxon>Archaea</taxon>
        <taxon>Methanobacteriati</taxon>
        <taxon>Methanobacteriota</taxon>
        <taxon>Stenosarchaea group</taxon>
        <taxon>Halobacteria</taxon>
        <taxon>Halobacteriales</taxon>
        <taxon>Natronomonadaceae</taxon>
        <taxon>Haloglomus</taxon>
    </lineage>
</organism>
<dbReference type="NCBIfam" id="TIGR01877">
    <property type="entry name" value="cas_cas6"/>
    <property type="match status" value="1"/>
</dbReference>
<evidence type="ECO:0000256" key="1">
    <source>
        <dbReference type="ARBA" id="ARBA00023118"/>
    </source>
</evidence>
<proteinExistence type="predicted"/>
<dbReference type="RefSeq" id="WP_144262451.1">
    <property type="nucleotide sequence ID" value="NZ_QMDX01000007.1"/>
</dbReference>
<evidence type="ECO:0000313" key="3">
    <source>
        <dbReference type="EMBL" id="TSD13582.1"/>
    </source>
</evidence>
<name>A0A554N856_9EURY</name>
<dbReference type="GO" id="GO:0051607">
    <property type="term" value="P:defense response to virus"/>
    <property type="evidence" value="ECO:0007669"/>
    <property type="project" value="UniProtKB-KW"/>
</dbReference>
<dbReference type="InParanoid" id="A0A554N856"/>
<dbReference type="InterPro" id="IPR010156">
    <property type="entry name" value="CRISPR-assoc_prot_Cas6"/>
</dbReference>